<name>A0ABN0NYQ9_TRELE</name>
<dbReference type="InterPro" id="IPR016040">
    <property type="entry name" value="NAD(P)-bd_dom"/>
</dbReference>
<dbReference type="PANTHER" id="PTHR43355">
    <property type="entry name" value="FLAVIN REDUCTASE (NADPH)"/>
    <property type="match status" value="1"/>
</dbReference>
<sequence length="211" mass="22653">MKIAVICANGKAGKLITKEAVDRGLDVTAVVRSKNESAAQQVIQKDLFDLTAEDVSGFDVLIDAFGTWTAETFSQHGSSLKKLCDILSGSDTRLLVVGGAGCLYVNDASGHKMMLIDTPDFPDAFKSLAQAEVDAFLTLQKRNDVLWTYVCPPFDFKADGERTGSYTLAGEQLTRNGAGESTVSYADYAIAMVDEAVNGTHIRRCVSVVGK</sequence>
<dbReference type="Gene3D" id="3.40.50.720">
    <property type="entry name" value="NAD(P)-binding Rossmann-like Domain"/>
    <property type="match status" value="1"/>
</dbReference>
<accession>A0ABN0NYQ9</accession>
<organism evidence="2 3">
    <name type="scientific">Treponema lecithinolyticum ATCC 700332</name>
    <dbReference type="NCBI Taxonomy" id="1321815"/>
    <lineage>
        <taxon>Bacteria</taxon>
        <taxon>Pseudomonadati</taxon>
        <taxon>Spirochaetota</taxon>
        <taxon>Spirochaetia</taxon>
        <taxon>Spirochaetales</taxon>
        <taxon>Treponemataceae</taxon>
        <taxon>Treponema</taxon>
    </lineage>
</organism>
<gene>
    <name evidence="2" type="ORF">HMPREF9193_01230</name>
</gene>
<evidence type="ECO:0000259" key="1">
    <source>
        <dbReference type="Pfam" id="PF13460"/>
    </source>
</evidence>
<dbReference type="CDD" id="cd05244">
    <property type="entry name" value="BVR-B_like_SDR_a"/>
    <property type="match status" value="1"/>
</dbReference>
<dbReference type="Proteomes" id="UP000016649">
    <property type="component" value="Unassembled WGS sequence"/>
</dbReference>
<dbReference type="PANTHER" id="PTHR43355:SF2">
    <property type="entry name" value="FLAVIN REDUCTASE (NADPH)"/>
    <property type="match status" value="1"/>
</dbReference>
<dbReference type="InterPro" id="IPR051606">
    <property type="entry name" value="Polyketide_Oxido-like"/>
</dbReference>
<dbReference type="EMBL" id="AWVH01000030">
    <property type="protein sequence ID" value="ERJ93229.1"/>
    <property type="molecule type" value="Genomic_DNA"/>
</dbReference>
<dbReference type="Pfam" id="PF13460">
    <property type="entry name" value="NAD_binding_10"/>
    <property type="match status" value="1"/>
</dbReference>
<keyword evidence="3" id="KW-1185">Reference proteome</keyword>
<protein>
    <submittedName>
        <fullName evidence="2">NAD dependent epimerase/dehydratase family protein</fullName>
    </submittedName>
</protein>
<feature type="domain" description="NAD(P)-binding" evidence="1">
    <location>
        <begin position="8"/>
        <end position="194"/>
    </location>
</feature>
<reference evidence="2 3" key="1">
    <citation type="submission" date="2013-08" db="EMBL/GenBank/DDBJ databases">
        <authorList>
            <person name="Weinstock G."/>
            <person name="Sodergren E."/>
            <person name="Wylie T."/>
            <person name="Fulton L."/>
            <person name="Fulton R."/>
            <person name="Fronick C."/>
            <person name="O'Laughlin M."/>
            <person name="Godfrey J."/>
            <person name="Miner T."/>
            <person name="Herter B."/>
            <person name="Appelbaum E."/>
            <person name="Cordes M."/>
            <person name="Lek S."/>
            <person name="Wollam A."/>
            <person name="Pepin K.H."/>
            <person name="Palsikar V.B."/>
            <person name="Mitreva M."/>
            <person name="Wilson R.K."/>
        </authorList>
    </citation>
    <scope>NUCLEOTIDE SEQUENCE [LARGE SCALE GENOMIC DNA]</scope>
    <source>
        <strain evidence="2 3">ATCC 700332</strain>
    </source>
</reference>
<dbReference type="SUPFAM" id="SSF51735">
    <property type="entry name" value="NAD(P)-binding Rossmann-fold domains"/>
    <property type="match status" value="1"/>
</dbReference>
<evidence type="ECO:0000313" key="2">
    <source>
        <dbReference type="EMBL" id="ERJ93229.1"/>
    </source>
</evidence>
<dbReference type="InterPro" id="IPR036291">
    <property type="entry name" value="NAD(P)-bd_dom_sf"/>
</dbReference>
<proteinExistence type="predicted"/>
<comment type="caution">
    <text evidence="2">The sequence shown here is derived from an EMBL/GenBank/DDBJ whole genome shotgun (WGS) entry which is preliminary data.</text>
</comment>
<evidence type="ECO:0000313" key="3">
    <source>
        <dbReference type="Proteomes" id="UP000016649"/>
    </source>
</evidence>